<evidence type="ECO:0000313" key="2">
    <source>
        <dbReference type="EMBL" id="REG31396.1"/>
    </source>
</evidence>
<organism evidence="1 4">
    <name type="scientific">Paracoccus versutus</name>
    <name type="common">Thiobacillus versutus</name>
    <dbReference type="NCBI Taxonomy" id="34007"/>
    <lineage>
        <taxon>Bacteria</taxon>
        <taxon>Pseudomonadati</taxon>
        <taxon>Pseudomonadota</taxon>
        <taxon>Alphaproteobacteria</taxon>
        <taxon>Rhodobacterales</taxon>
        <taxon>Paracoccaceae</taxon>
        <taxon>Paracoccus</taxon>
    </lineage>
</organism>
<dbReference type="OrthoDB" id="7870562at2"/>
<dbReference type="eggNOG" id="ENOG5033CTB">
    <property type="taxonomic scope" value="Bacteria"/>
</dbReference>
<proteinExistence type="predicted"/>
<gene>
    <name evidence="2" type="ORF">ATH84_10485</name>
    <name evidence="1" type="ORF">BDD41_4022</name>
</gene>
<comment type="caution">
    <text evidence="1">The sequence shown here is derived from an EMBL/GenBank/DDBJ whole genome shotgun (WGS) entry which is preliminary data.</text>
</comment>
<dbReference type="Proteomes" id="UP000256794">
    <property type="component" value="Unassembled WGS sequence"/>
</dbReference>
<dbReference type="EMBL" id="QTUJ01000003">
    <property type="protein sequence ID" value="REF68937.1"/>
    <property type="molecule type" value="Genomic_DNA"/>
</dbReference>
<protein>
    <submittedName>
        <fullName evidence="1">Uncharacterized protein</fullName>
    </submittedName>
</protein>
<sequence>MRLEDIRAVLGPVDETLIAQISRTDATAEELAEAWGWLHADEAMIDEGRPLPQGRVAELLAILEAAEPDPEE</sequence>
<dbReference type="RefSeq" id="WP_036759637.1">
    <property type="nucleotide sequence ID" value="NZ_CP035284.1"/>
</dbReference>
<evidence type="ECO:0000313" key="3">
    <source>
        <dbReference type="Proteomes" id="UP000256794"/>
    </source>
</evidence>
<reference evidence="3 4" key="1">
    <citation type="submission" date="2018-08" db="EMBL/GenBank/DDBJ databases">
        <title>Genomic Encyclopedia of Archaeal and Bacterial Type Strains, Phase II (KMG-II): from individual species to whole genera.</title>
        <authorList>
            <person name="Goeker M."/>
        </authorList>
    </citation>
    <scope>NUCLEOTIDE SEQUENCE [LARGE SCALE GENOMIC DNA]</scope>
    <source>
        <strain evidence="1 4">DSM 17099</strain>
        <strain evidence="2 3">DSM 582</strain>
    </source>
</reference>
<accession>A0A3D9XEI8</accession>
<evidence type="ECO:0000313" key="1">
    <source>
        <dbReference type="EMBL" id="REF68937.1"/>
    </source>
</evidence>
<dbReference type="Proteomes" id="UP000256941">
    <property type="component" value="Unassembled WGS sequence"/>
</dbReference>
<dbReference type="EMBL" id="QUMX01000048">
    <property type="protein sequence ID" value="REG31396.1"/>
    <property type="molecule type" value="Genomic_DNA"/>
</dbReference>
<accession>A0A099F9Z3</accession>
<evidence type="ECO:0000313" key="4">
    <source>
        <dbReference type="Proteomes" id="UP000256941"/>
    </source>
</evidence>
<name>A0A099F9Z3_PARVE</name>
<dbReference type="AlphaFoldDB" id="A0A099F9Z3"/>
<keyword evidence="3" id="KW-1185">Reference proteome</keyword>